<organism evidence="1 2">
    <name type="scientific">Melanomma pulvis-pyrius CBS 109.77</name>
    <dbReference type="NCBI Taxonomy" id="1314802"/>
    <lineage>
        <taxon>Eukaryota</taxon>
        <taxon>Fungi</taxon>
        <taxon>Dikarya</taxon>
        <taxon>Ascomycota</taxon>
        <taxon>Pezizomycotina</taxon>
        <taxon>Dothideomycetes</taxon>
        <taxon>Pleosporomycetidae</taxon>
        <taxon>Pleosporales</taxon>
        <taxon>Melanommataceae</taxon>
        <taxon>Melanomma</taxon>
    </lineage>
</organism>
<feature type="non-terminal residue" evidence="1">
    <location>
        <position position="1"/>
    </location>
</feature>
<name>A0A6A6XET9_9PLEO</name>
<accession>A0A6A6XET9</accession>
<keyword evidence="2" id="KW-1185">Reference proteome</keyword>
<dbReference type="EMBL" id="MU001884">
    <property type="protein sequence ID" value="KAF2794644.1"/>
    <property type="molecule type" value="Genomic_DNA"/>
</dbReference>
<dbReference type="OrthoDB" id="3787958at2759"/>
<reference evidence="1" key="1">
    <citation type="journal article" date="2020" name="Stud. Mycol.">
        <title>101 Dothideomycetes genomes: a test case for predicting lifestyles and emergence of pathogens.</title>
        <authorList>
            <person name="Haridas S."/>
            <person name="Albert R."/>
            <person name="Binder M."/>
            <person name="Bloem J."/>
            <person name="Labutti K."/>
            <person name="Salamov A."/>
            <person name="Andreopoulos B."/>
            <person name="Baker S."/>
            <person name="Barry K."/>
            <person name="Bills G."/>
            <person name="Bluhm B."/>
            <person name="Cannon C."/>
            <person name="Castanera R."/>
            <person name="Culley D."/>
            <person name="Daum C."/>
            <person name="Ezra D."/>
            <person name="Gonzalez J."/>
            <person name="Henrissat B."/>
            <person name="Kuo A."/>
            <person name="Liang C."/>
            <person name="Lipzen A."/>
            <person name="Lutzoni F."/>
            <person name="Magnuson J."/>
            <person name="Mondo S."/>
            <person name="Nolan M."/>
            <person name="Ohm R."/>
            <person name="Pangilinan J."/>
            <person name="Park H.-J."/>
            <person name="Ramirez L."/>
            <person name="Alfaro M."/>
            <person name="Sun H."/>
            <person name="Tritt A."/>
            <person name="Yoshinaga Y."/>
            <person name="Zwiers L.-H."/>
            <person name="Turgeon B."/>
            <person name="Goodwin S."/>
            <person name="Spatafora J."/>
            <person name="Crous P."/>
            <person name="Grigoriev I."/>
        </authorList>
    </citation>
    <scope>NUCLEOTIDE SEQUENCE</scope>
    <source>
        <strain evidence="1">CBS 109.77</strain>
    </source>
</reference>
<gene>
    <name evidence="1" type="ORF">K505DRAFT_200006</name>
</gene>
<protein>
    <submittedName>
        <fullName evidence="1">Uncharacterized protein</fullName>
    </submittedName>
</protein>
<evidence type="ECO:0000313" key="2">
    <source>
        <dbReference type="Proteomes" id="UP000799757"/>
    </source>
</evidence>
<sequence length="97" mass="10638">AGALQFADAALRASREAYGFLAAVKNASRDVRDMRDEHIAALYDVDMNARSLRNYIAAFSKSANAIEEFEVLSETITGALTKFRSDVDVIKSILPPE</sequence>
<dbReference type="AlphaFoldDB" id="A0A6A6XET9"/>
<proteinExistence type="predicted"/>
<evidence type="ECO:0000313" key="1">
    <source>
        <dbReference type="EMBL" id="KAF2794644.1"/>
    </source>
</evidence>
<dbReference type="Proteomes" id="UP000799757">
    <property type="component" value="Unassembled WGS sequence"/>
</dbReference>
<feature type="non-terminal residue" evidence="1">
    <location>
        <position position="97"/>
    </location>
</feature>